<dbReference type="AlphaFoldDB" id="A0A0A9CAX4"/>
<reference evidence="1" key="2">
    <citation type="journal article" date="2015" name="Data Brief">
        <title>Shoot transcriptome of the giant reed, Arundo donax.</title>
        <authorList>
            <person name="Barrero R.A."/>
            <person name="Guerrero F.D."/>
            <person name="Moolhuijzen P."/>
            <person name="Goolsby J.A."/>
            <person name="Tidwell J."/>
            <person name="Bellgard S.E."/>
            <person name="Bellgard M.I."/>
        </authorList>
    </citation>
    <scope>NUCLEOTIDE SEQUENCE</scope>
    <source>
        <tissue evidence="1">Shoot tissue taken approximately 20 cm above the soil surface</tissue>
    </source>
</reference>
<dbReference type="EMBL" id="GBRH01225164">
    <property type="protein sequence ID" value="JAD72731.1"/>
    <property type="molecule type" value="Transcribed_RNA"/>
</dbReference>
<sequence>MTKMEVHFTSDSTAVSSFIIPRPLNY</sequence>
<name>A0A0A9CAX4_ARUDO</name>
<reference evidence="1" key="1">
    <citation type="submission" date="2014-09" db="EMBL/GenBank/DDBJ databases">
        <authorList>
            <person name="Magalhaes I.L.F."/>
            <person name="Oliveira U."/>
            <person name="Santos F.R."/>
            <person name="Vidigal T.H.D.A."/>
            <person name="Brescovit A.D."/>
            <person name="Santos A.J."/>
        </authorList>
    </citation>
    <scope>NUCLEOTIDE SEQUENCE</scope>
    <source>
        <tissue evidence="1">Shoot tissue taken approximately 20 cm above the soil surface</tissue>
    </source>
</reference>
<proteinExistence type="predicted"/>
<evidence type="ECO:0000313" key="1">
    <source>
        <dbReference type="EMBL" id="JAD72731.1"/>
    </source>
</evidence>
<protein>
    <submittedName>
        <fullName evidence="1">Uncharacterized protein</fullName>
    </submittedName>
</protein>
<organism evidence="1">
    <name type="scientific">Arundo donax</name>
    <name type="common">Giant reed</name>
    <name type="synonym">Donax arundinaceus</name>
    <dbReference type="NCBI Taxonomy" id="35708"/>
    <lineage>
        <taxon>Eukaryota</taxon>
        <taxon>Viridiplantae</taxon>
        <taxon>Streptophyta</taxon>
        <taxon>Embryophyta</taxon>
        <taxon>Tracheophyta</taxon>
        <taxon>Spermatophyta</taxon>
        <taxon>Magnoliopsida</taxon>
        <taxon>Liliopsida</taxon>
        <taxon>Poales</taxon>
        <taxon>Poaceae</taxon>
        <taxon>PACMAD clade</taxon>
        <taxon>Arundinoideae</taxon>
        <taxon>Arundineae</taxon>
        <taxon>Arundo</taxon>
    </lineage>
</organism>
<accession>A0A0A9CAX4</accession>